<proteinExistence type="predicted"/>
<keyword evidence="2" id="KW-0732">Signal</keyword>
<evidence type="ECO:0000313" key="3">
    <source>
        <dbReference type="EMBL" id="KAK3289091.1"/>
    </source>
</evidence>
<comment type="caution">
    <text evidence="3">The sequence shown here is derived from an EMBL/GenBank/DDBJ whole genome shotgun (WGS) entry which is preliminary data.</text>
</comment>
<protein>
    <submittedName>
        <fullName evidence="3">Uncharacterized protein</fullName>
    </submittedName>
</protein>
<feature type="compositionally biased region" description="Basic and acidic residues" evidence="1">
    <location>
        <begin position="30"/>
        <end position="44"/>
    </location>
</feature>
<feature type="region of interest" description="Disordered" evidence="1">
    <location>
        <begin position="25"/>
        <end position="61"/>
    </location>
</feature>
<evidence type="ECO:0000313" key="4">
    <source>
        <dbReference type="Proteomes" id="UP001190700"/>
    </source>
</evidence>
<evidence type="ECO:0000256" key="2">
    <source>
        <dbReference type="SAM" id="SignalP"/>
    </source>
</evidence>
<name>A0AAE0H3E5_9CHLO</name>
<reference evidence="3 4" key="1">
    <citation type="journal article" date="2015" name="Genome Biol. Evol.">
        <title>Comparative Genomics of a Bacterivorous Green Alga Reveals Evolutionary Causalities and Consequences of Phago-Mixotrophic Mode of Nutrition.</title>
        <authorList>
            <person name="Burns J.A."/>
            <person name="Paasch A."/>
            <person name="Narechania A."/>
            <person name="Kim E."/>
        </authorList>
    </citation>
    <scope>NUCLEOTIDE SEQUENCE [LARGE SCALE GENOMIC DNA]</scope>
    <source>
        <strain evidence="3 4">PLY_AMNH</strain>
    </source>
</reference>
<gene>
    <name evidence="3" type="ORF">CYMTET_3447</name>
</gene>
<feature type="region of interest" description="Disordered" evidence="1">
    <location>
        <begin position="230"/>
        <end position="258"/>
    </location>
</feature>
<dbReference type="Proteomes" id="UP001190700">
    <property type="component" value="Unassembled WGS sequence"/>
</dbReference>
<dbReference type="AlphaFoldDB" id="A0AAE0H3E5"/>
<feature type="chain" id="PRO_5042041980" evidence="2">
    <location>
        <begin position="25"/>
        <end position="299"/>
    </location>
</feature>
<feature type="signal peptide" evidence="2">
    <location>
        <begin position="1"/>
        <end position="24"/>
    </location>
</feature>
<keyword evidence="4" id="KW-1185">Reference proteome</keyword>
<organism evidence="3 4">
    <name type="scientific">Cymbomonas tetramitiformis</name>
    <dbReference type="NCBI Taxonomy" id="36881"/>
    <lineage>
        <taxon>Eukaryota</taxon>
        <taxon>Viridiplantae</taxon>
        <taxon>Chlorophyta</taxon>
        <taxon>Pyramimonadophyceae</taxon>
        <taxon>Pyramimonadales</taxon>
        <taxon>Pyramimonadaceae</taxon>
        <taxon>Cymbomonas</taxon>
    </lineage>
</organism>
<dbReference type="EMBL" id="LGRX02000235">
    <property type="protein sequence ID" value="KAK3289091.1"/>
    <property type="molecule type" value="Genomic_DNA"/>
</dbReference>
<evidence type="ECO:0000256" key="1">
    <source>
        <dbReference type="SAM" id="MobiDB-lite"/>
    </source>
</evidence>
<accession>A0AAE0H3E5</accession>
<sequence>MKPHPHFTLLALTLLAALLPVGEATSTAGAREKNSAAAERDARAIRRGLVETPPSRHPENPRRMAHRFRHLSESDGKLLDVNYEVERAEHVIVLHEHDDVEELRCYPISSPSFQQQQTGSSPPPKAQNGDIKMQIKLGWPSDVVFKNGSIISVSDPWSCPGTNPDKKDMLQRVVAAPTVIRRDLVSRTYELVTVPAELHECFESSKLYFFQGEMRLRPQAIASLEPYYPSNQSPNGMADEEPLEESAYQASGQHGHDVAKQIGSRKKIPIHNASEVDTSNTADTWRTRNDNLANWKMCN</sequence>